<evidence type="ECO:0000256" key="5">
    <source>
        <dbReference type="ARBA" id="ARBA00023274"/>
    </source>
</evidence>
<evidence type="ECO:0000256" key="2">
    <source>
        <dbReference type="ARBA" id="ARBA00022517"/>
    </source>
</evidence>
<evidence type="ECO:0000256" key="6">
    <source>
        <dbReference type="ARBA" id="ARBA00029455"/>
    </source>
</evidence>
<feature type="compositionally biased region" description="Acidic residues" evidence="8">
    <location>
        <begin position="385"/>
        <end position="407"/>
    </location>
</feature>
<feature type="compositionally biased region" description="Basic and acidic residues" evidence="8">
    <location>
        <begin position="372"/>
        <end position="384"/>
    </location>
</feature>
<dbReference type="GO" id="GO:0005732">
    <property type="term" value="C:sno(s)RNA-containing ribonucleoprotein complex"/>
    <property type="evidence" value="ECO:0007669"/>
    <property type="project" value="UniProtKB-UniRule"/>
</dbReference>
<reference evidence="10" key="3">
    <citation type="submission" date="2025-08" db="UniProtKB">
        <authorList>
            <consortium name="RefSeq"/>
        </authorList>
    </citation>
    <scope>IDENTIFICATION</scope>
    <source>
        <strain evidence="10">CBS 342.82</strain>
    </source>
</reference>
<keyword evidence="5 7" id="KW-0687">Ribonucleoprotein</keyword>
<evidence type="ECO:0000313" key="9">
    <source>
        <dbReference type="Proteomes" id="UP000504637"/>
    </source>
</evidence>
<dbReference type="GeneID" id="54365706"/>
<comment type="function">
    <text evidence="7">Involved in nucleolar processing of pre-18S ribosomal RNA.</text>
</comment>
<comment type="similarity">
    <text evidence="6 7">Belongs to the MPP10 family.</text>
</comment>
<feature type="compositionally biased region" description="Acidic residues" evidence="8">
    <location>
        <begin position="284"/>
        <end position="296"/>
    </location>
</feature>
<dbReference type="GO" id="GO:0032040">
    <property type="term" value="C:small-subunit processome"/>
    <property type="evidence" value="ECO:0007669"/>
    <property type="project" value="TreeGrafter"/>
</dbReference>
<dbReference type="PIRSF" id="PIRSF017300">
    <property type="entry name" value="snoRNP_Mpp10"/>
    <property type="match status" value="1"/>
</dbReference>
<dbReference type="RefSeq" id="XP_033457287.1">
    <property type="nucleotide sequence ID" value="XM_033607907.1"/>
</dbReference>
<feature type="compositionally biased region" description="Basic residues" evidence="8">
    <location>
        <begin position="342"/>
        <end position="352"/>
    </location>
</feature>
<name>A0A6J3LWX0_9PEZI</name>
<feature type="compositionally biased region" description="Basic residues" evidence="8">
    <location>
        <begin position="654"/>
        <end position="667"/>
    </location>
</feature>
<feature type="compositionally biased region" description="Low complexity" evidence="8">
    <location>
        <begin position="271"/>
        <end position="283"/>
    </location>
</feature>
<dbReference type="PANTHER" id="PTHR17039:SF0">
    <property type="entry name" value="U3 SMALL NUCLEOLAR RIBONUCLEOPROTEIN PROTEIN MPP10"/>
    <property type="match status" value="1"/>
</dbReference>
<feature type="compositionally biased region" description="Basic and acidic residues" evidence="8">
    <location>
        <begin position="676"/>
        <end position="695"/>
    </location>
</feature>
<dbReference type="AlphaFoldDB" id="A0A6J3LWX0"/>
<protein>
    <recommendedName>
        <fullName evidence="7">U3 small nucleolar ribonucleoprotein protein MPP10</fullName>
    </recommendedName>
</protein>
<dbReference type="OrthoDB" id="445326at2759"/>
<comment type="subcellular location">
    <subcellularLocation>
        <location evidence="1 7">Nucleus</location>
        <location evidence="1 7">Nucleolus</location>
    </subcellularLocation>
</comment>
<evidence type="ECO:0000256" key="4">
    <source>
        <dbReference type="ARBA" id="ARBA00023242"/>
    </source>
</evidence>
<reference evidence="10" key="1">
    <citation type="submission" date="2020-01" db="EMBL/GenBank/DDBJ databases">
        <authorList>
            <consortium name="DOE Joint Genome Institute"/>
            <person name="Haridas S."/>
            <person name="Albert R."/>
            <person name="Binder M."/>
            <person name="Bloem J."/>
            <person name="Labutti K."/>
            <person name="Salamov A."/>
            <person name="Andreopoulos B."/>
            <person name="Baker S.E."/>
            <person name="Barry K."/>
            <person name="Bills G."/>
            <person name="Bluhm B.H."/>
            <person name="Cannon C."/>
            <person name="Castanera R."/>
            <person name="Culley D.E."/>
            <person name="Daum C."/>
            <person name="Ezra D."/>
            <person name="Gonzalez J.B."/>
            <person name="Henrissat B."/>
            <person name="Kuo A."/>
            <person name="Liang C."/>
            <person name="Lipzen A."/>
            <person name="Lutzoni F."/>
            <person name="Magnuson J."/>
            <person name="Mondo S."/>
            <person name="Nolan M."/>
            <person name="Ohm R."/>
            <person name="Pangilinan J."/>
            <person name="Park H.-J."/>
            <person name="Ramirez L."/>
            <person name="Alfaro M."/>
            <person name="Sun H."/>
            <person name="Tritt A."/>
            <person name="Yoshinaga Y."/>
            <person name="Zwiers L.-H."/>
            <person name="Turgeon B.G."/>
            <person name="Goodwin S.B."/>
            <person name="Spatafora J.W."/>
            <person name="Crous P.W."/>
            <person name="Grigoriev I.V."/>
        </authorList>
    </citation>
    <scope>NUCLEOTIDE SEQUENCE</scope>
    <source>
        <strain evidence="10">CBS 342.82</strain>
    </source>
</reference>
<evidence type="ECO:0000256" key="1">
    <source>
        <dbReference type="ARBA" id="ARBA00004604"/>
    </source>
</evidence>
<gene>
    <name evidence="10" type="ORF">K489DRAFT_412229</name>
</gene>
<dbReference type="Pfam" id="PF04006">
    <property type="entry name" value="Mpp10"/>
    <property type="match status" value="1"/>
</dbReference>
<feature type="region of interest" description="Disordered" evidence="8">
    <location>
        <begin position="125"/>
        <end position="424"/>
    </location>
</feature>
<feature type="compositionally biased region" description="Acidic residues" evidence="8">
    <location>
        <begin position="134"/>
        <end position="209"/>
    </location>
</feature>
<feature type="region of interest" description="Disordered" evidence="8">
    <location>
        <begin position="602"/>
        <end position="729"/>
    </location>
</feature>
<dbReference type="GO" id="GO:0034457">
    <property type="term" value="C:Mpp10 complex"/>
    <property type="evidence" value="ECO:0007669"/>
    <property type="project" value="UniProtKB-UniRule"/>
</dbReference>
<keyword evidence="9" id="KW-1185">Reference proteome</keyword>
<keyword evidence="3 7" id="KW-0698">rRNA processing</keyword>
<keyword evidence="4 7" id="KW-0539">Nucleus</keyword>
<dbReference type="InterPro" id="IPR012173">
    <property type="entry name" value="Mpp10"/>
</dbReference>
<accession>A0A6J3LWX0</accession>
<keyword evidence="2 7" id="KW-0690">Ribosome biogenesis</keyword>
<proteinExistence type="inferred from homology"/>
<sequence>MAVAQNSMISSLATTPHDYIQPKLPLYTDAVAYLKDILDPVAKDVSAEQQQRLEQARKKRKRGDRDGEESVLRLKQIHSEGFGVEQIWEQARRIIDAVRVEAERGYKEHQSLATNKAKDGVSNGVGKRVAFKEDEADEDDTEDDEEELGVEGVDYEVEGIDDGDEMYDEEEDSDLQEDGDEDEDVDGPDDLRDDFDDSEGDDGEDEEPATEYLPDKFGLNDGFFSIDDFNRQSEFLEQQDAQGENDGAASDEEDVDWDANPLALVADTKLSNGTNGGASNAAADDGEDDDDDDDENGPTFGDPDASSEDEDDEVMGDDLKDIGGMGNTNEIRYADFFAPPAQKKKKNKKGRPNPHNFPQASKTDEVEDDEDDVKRTIDAVHRDLFEDEDEEEEEEDADREGEEELDPSDPRSRRSAHQRRQAALAEEIRKLEAANVAKREWTLSGEARAADRPMNSLLEEDLDFERAGKPVPVITAEVSESIEELIKRRILAHEFQDIIRRRPDDLATGKDGRRGRLDFELDDTKAKKGLAEEYEEEHLKRTDPNFVDVKDEKLSKEQKDIEALWREVSSQLDSLSSWHFRPKQAAPQLDIRVDAPVVTMEDARPNAGGDVAGTSQLAPQEVYQAGEASKGRGEEVVGRSGLPAVREELSREERKRRRRRDKERIRKAGTNADSGKPGESRAARAKKDLLGDLKRGGVKVIGKKGEVKDVEGQAVKSGDGGQGAARFKL</sequence>
<reference evidence="10" key="2">
    <citation type="submission" date="2020-04" db="EMBL/GenBank/DDBJ databases">
        <authorList>
            <consortium name="NCBI Genome Project"/>
        </authorList>
    </citation>
    <scope>NUCLEOTIDE SEQUENCE</scope>
    <source>
        <strain evidence="10">CBS 342.82</strain>
    </source>
</reference>
<dbReference type="PANTHER" id="PTHR17039">
    <property type="entry name" value="U3 SMALL NUCLEOLAR RIBONUCLEOPROTEIN PROTEIN MPP10"/>
    <property type="match status" value="1"/>
</dbReference>
<dbReference type="Proteomes" id="UP000504637">
    <property type="component" value="Unplaced"/>
</dbReference>
<feature type="region of interest" description="Disordered" evidence="8">
    <location>
        <begin position="46"/>
        <end position="69"/>
    </location>
</feature>
<evidence type="ECO:0000256" key="3">
    <source>
        <dbReference type="ARBA" id="ARBA00022552"/>
    </source>
</evidence>
<feature type="compositionally biased region" description="Acidic residues" evidence="8">
    <location>
        <begin position="305"/>
        <end position="316"/>
    </location>
</feature>
<feature type="compositionally biased region" description="Polar residues" evidence="8">
    <location>
        <begin position="232"/>
        <end position="242"/>
    </location>
</feature>
<evidence type="ECO:0000256" key="8">
    <source>
        <dbReference type="SAM" id="MobiDB-lite"/>
    </source>
</evidence>
<dbReference type="GO" id="GO:0006364">
    <property type="term" value="P:rRNA processing"/>
    <property type="evidence" value="ECO:0007669"/>
    <property type="project" value="UniProtKB-KW"/>
</dbReference>
<organism evidence="10">
    <name type="scientific">Dissoconium aciculare CBS 342.82</name>
    <dbReference type="NCBI Taxonomy" id="1314786"/>
    <lineage>
        <taxon>Eukaryota</taxon>
        <taxon>Fungi</taxon>
        <taxon>Dikarya</taxon>
        <taxon>Ascomycota</taxon>
        <taxon>Pezizomycotina</taxon>
        <taxon>Dothideomycetes</taxon>
        <taxon>Dothideomycetidae</taxon>
        <taxon>Mycosphaerellales</taxon>
        <taxon>Dissoconiaceae</taxon>
        <taxon>Dissoconium</taxon>
    </lineage>
</organism>
<evidence type="ECO:0000256" key="7">
    <source>
        <dbReference type="PIRNR" id="PIRNR017300"/>
    </source>
</evidence>
<evidence type="ECO:0000313" key="10">
    <source>
        <dbReference type="RefSeq" id="XP_033457287.1"/>
    </source>
</evidence>